<sequence>AFCTTCLHIFEDQDGNVFPLYLNAGEEKTADGLREKGAAYPTGCSGSVRPAERHQTRAQTLRTER</sequence>
<keyword evidence="2" id="KW-1185">Reference proteome</keyword>
<feature type="non-terminal residue" evidence="1">
    <location>
        <position position="65"/>
    </location>
</feature>
<dbReference type="EMBL" id="CM043790">
    <property type="protein sequence ID" value="KAI4826218.1"/>
    <property type="molecule type" value="Genomic_DNA"/>
</dbReference>
<evidence type="ECO:0000313" key="2">
    <source>
        <dbReference type="Proteomes" id="UP001057452"/>
    </source>
</evidence>
<accession>A0ACB9XGP5</accession>
<organism evidence="1 2">
    <name type="scientific">Chaenocephalus aceratus</name>
    <name type="common">Blackfin icefish</name>
    <name type="synonym">Chaenichthys aceratus</name>
    <dbReference type="NCBI Taxonomy" id="36190"/>
    <lineage>
        <taxon>Eukaryota</taxon>
        <taxon>Metazoa</taxon>
        <taxon>Chordata</taxon>
        <taxon>Craniata</taxon>
        <taxon>Vertebrata</taxon>
        <taxon>Euteleostomi</taxon>
        <taxon>Actinopterygii</taxon>
        <taxon>Neopterygii</taxon>
        <taxon>Teleostei</taxon>
        <taxon>Neoteleostei</taxon>
        <taxon>Acanthomorphata</taxon>
        <taxon>Eupercaria</taxon>
        <taxon>Perciformes</taxon>
        <taxon>Notothenioidei</taxon>
        <taxon>Channichthyidae</taxon>
        <taxon>Chaenocephalus</taxon>
    </lineage>
</organism>
<dbReference type="Proteomes" id="UP001057452">
    <property type="component" value="Chromosome 6"/>
</dbReference>
<protein>
    <submittedName>
        <fullName evidence="1">Uncharacterized protein</fullName>
    </submittedName>
</protein>
<name>A0ACB9XGP5_CHAAC</name>
<evidence type="ECO:0000313" key="1">
    <source>
        <dbReference type="EMBL" id="KAI4826218.1"/>
    </source>
</evidence>
<proteinExistence type="predicted"/>
<comment type="caution">
    <text evidence="1">The sequence shown here is derived from an EMBL/GenBank/DDBJ whole genome shotgun (WGS) entry which is preliminary data.</text>
</comment>
<feature type="non-terminal residue" evidence="1">
    <location>
        <position position="1"/>
    </location>
</feature>
<gene>
    <name evidence="1" type="ORF">KUCAC02_021859</name>
</gene>
<reference evidence="1" key="1">
    <citation type="submission" date="2022-05" db="EMBL/GenBank/DDBJ databases">
        <title>Chromosome-level genome of Chaenocephalus aceratus.</title>
        <authorList>
            <person name="Park H."/>
        </authorList>
    </citation>
    <scope>NUCLEOTIDE SEQUENCE</scope>
    <source>
        <strain evidence="1">KU_202001</strain>
    </source>
</reference>